<dbReference type="EMBL" id="JBHUEH010000023">
    <property type="protein sequence ID" value="MFD1887297.1"/>
    <property type="molecule type" value="Genomic_DNA"/>
</dbReference>
<keyword evidence="1" id="KW-0812">Transmembrane</keyword>
<reference evidence="3" key="1">
    <citation type="journal article" date="2019" name="Int. J. Syst. Evol. Microbiol.">
        <title>The Global Catalogue of Microorganisms (GCM) 10K type strain sequencing project: providing services to taxonomists for standard genome sequencing and annotation.</title>
        <authorList>
            <consortium name="The Broad Institute Genomics Platform"/>
            <consortium name="The Broad Institute Genome Sequencing Center for Infectious Disease"/>
            <person name="Wu L."/>
            <person name="Ma J."/>
        </authorList>
    </citation>
    <scope>NUCLEOTIDE SEQUENCE [LARGE SCALE GENOMIC DNA]</scope>
    <source>
        <strain evidence="3">CCUG 54950</strain>
    </source>
</reference>
<sequence length="120" mass="13319">MDNLPSRRRQMSAFAFGLIIFMFYVPFQSVDETDYDFAVTNGITPGASSSGHARFVHDGGDTPEPSGGISLSVIFSLVLLSALDRTHLLSCIPLLLKRLLLAALKYRSNYMDVPQMIHIR</sequence>
<protein>
    <submittedName>
        <fullName evidence="2">Uncharacterized protein</fullName>
    </submittedName>
</protein>
<gene>
    <name evidence="2" type="ORF">ACFSC9_17520</name>
</gene>
<name>A0ABW4RMB1_9BACL</name>
<dbReference type="Proteomes" id="UP001597233">
    <property type="component" value="Unassembled WGS sequence"/>
</dbReference>
<keyword evidence="1" id="KW-0472">Membrane</keyword>
<keyword evidence="1" id="KW-1133">Transmembrane helix</keyword>
<dbReference type="RefSeq" id="WP_347325210.1">
    <property type="nucleotide sequence ID" value="NZ_JBCGUH010000005.1"/>
</dbReference>
<accession>A0ABW4RMB1</accession>
<evidence type="ECO:0000313" key="3">
    <source>
        <dbReference type="Proteomes" id="UP001597233"/>
    </source>
</evidence>
<comment type="caution">
    <text evidence="2">The sequence shown here is derived from an EMBL/GenBank/DDBJ whole genome shotgun (WGS) entry which is preliminary data.</text>
</comment>
<evidence type="ECO:0000256" key="1">
    <source>
        <dbReference type="SAM" id="Phobius"/>
    </source>
</evidence>
<feature type="transmembrane region" description="Helical" evidence="1">
    <location>
        <begin position="12"/>
        <end position="30"/>
    </location>
</feature>
<organism evidence="2 3">
    <name type="scientific">Paenibacillus wenxiniae</name>
    <dbReference type="NCBI Taxonomy" id="1636843"/>
    <lineage>
        <taxon>Bacteria</taxon>
        <taxon>Bacillati</taxon>
        <taxon>Bacillota</taxon>
        <taxon>Bacilli</taxon>
        <taxon>Bacillales</taxon>
        <taxon>Paenibacillaceae</taxon>
        <taxon>Paenibacillus</taxon>
    </lineage>
</organism>
<keyword evidence="3" id="KW-1185">Reference proteome</keyword>
<proteinExistence type="predicted"/>
<evidence type="ECO:0000313" key="2">
    <source>
        <dbReference type="EMBL" id="MFD1887297.1"/>
    </source>
</evidence>